<accession>A0ACD3AIT7</accession>
<protein>
    <submittedName>
        <fullName evidence="1">Uncharacterized protein</fullName>
    </submittedName>
</protein>
<dbReference type="EMBL" id="ML208430">
    <property type="protein sequence ID" value="TFK65631.1"/>
    <property type="molecule type" value="Genomic_DNA"/>
</dbReference>
<organism evidence="1 2">
    <name type="scientific">Pluteus cervinus</name>
    <dbReference type="NCBI Taxonomy" id="181527"/>
    <lineage>
        <taxon>Eukaryota</taxon>
        <taxon>Fungi</taxon>
        <taxon>Dikarya</taxon>
        <taxon>Basidiomycota</taxon>
        <taxon>Agaricomycotina</taxon>
        <taxon>Agaricomycetes</taxon>
        <taxon>Agaricomycetidae</taxon>
        <taxon>Agaricales</taxon>
        <taxon>Pluteineae</taxon>
        <taxon>Pluteaceae</taxon>
        <taxon>Pluteus</taxon>
    </lineage>
</organism>
<evidence type="ECO:0000313" key="2">
    <source>
        <dbReference type="Proteomes" id="UP000308600"/>
    </source>
</evidence>
<dbReference type="Proteomes" id="UP000308600">
    <property type="component" value="Unassembled WGS sequence"/>
</dbReference>
<name>A0ACD3AIT7_9AGAR</name>
<keyword evidence="2" id="KW-1185">Reference proteome</keyword>
<sequence>MAPAVAWRTGSAPRSQTVRDGTLNACTAAAAHADFAGFDTMEIWNGAHTSRSDAVPHGSVRVKTLVQIGDGTHQVAHIYFDASYNYIGHNLYPNIKAD</sequence>
<gene>
    <name evidence="1" type="ORF">BDN72DRAFT_900535</name>
</gene>
<proteinExistence type="predicted"/>
<reference evidence="1 2" key="1">
    <citation type="journal article" date="2019" name="Nat. Ecol. Evol.">
        <title>Megaphylogeny resolves global patterns of mushroom evolution.</title>
        <authorList>
            <person name="Varga T."/>
            <person name="Krizsan K."/>
            <person name="Foldi C."/>
            <person name="Dima B."/>
            <person name="Sanchez-Garcia M."/>
            <person name="Sanchez-Ramirez S."/>
            <person name="Szollosi G.J."/>
            <person name="Szarkandi J.G."/>
            <person name="Papp V."/>
            <person name="Albert L."/>
            <person name="Andreopoulos W."/>
            <person name="Angelini C."/>
            <person name="Antonin V."/>
            <person name="Barry K.W."/>
            <person name="Bougher N.L."/>
            <person name="Buchanan P."/>
            <person name="Buyck B."/>
            <person name="Bense V."/>
            <person name="Catcheside P."/>
            <person name="Chovatia M."/>
            <person name="Cooper J."/>
            <person name="Damon W."/>
            <person name="Desjardin D."/>
            <person name="Finy P."/>
            <person name="Geml J."/>
            <person name="Haridas S."/>
            <person name="Hughes K."/>
            <person name="Justo A."/>
            <person name="Karasinski D."/>
            <person name="Kautmanova I."/>
            <person name="Kiss B."/>
            <person name="Kocsube S."/>
            <person name="Kotiranta H."/>
            <person name="LaButti K.M."/>
            <person name="Lechner B.E."/>
            <person name="Liimatainen K."/>
            <person name="Lipzen A."/>
            <person name="Lukacs Z."/>
            <person name="Mihaltcheva S."/>
            <person name="Morgado L.N."/>
            <person name="Niskanen T."/>
            <person name="Noordeloos M.E."/>
            <person name="Ohm R.A."/>
            <person name="Ortiz-Santana B."/>
            <person name="Ovrebo C."/>
            <person name="Racz N."/>
            <person name="Riley R."/>
            <person name="Savchenko A."/>
            <person name="Shiryaev A."/>
            <person name="Soop K."/>
            <person name="Spirin V."/>
            <person name="Szebenyi C."/>
            <person name="Tomsovsky M."/>
            <person name="Tulloss R.E."/>
            <person name="Uehling J."/>
            <person name="Grigoriev I.V."/>
            <person name="Vagvolgyi C."/>
            <person name="Papp T."/>
            <person name="Martin F.M."/>
            <person name="Miettinen O."/>
            <person name="Hibbett D.S."/>
            <person name="Nagy L.G."/>
        </authorList>
    </citation>
    <scope>NUCLEOTIDE SEQUENCE [LARGE SCALE GENOMIC DNA]</scope>
    <source>
        <strain evidence="1 2">NL-1719</strain>
    </source>
</reference>
<evidence type="ECO:0000313" key="1">
    <source>
        <dbReference type="EMBL" id="TFK65631.1"/>
    </source>
</evidence>